<organism evidence="2 3">
    <name type="scientific">Stephania cephalantha</name>
    <dbReference type="NCBI Taxonomy" id="152367"/>
    <lineage>
        <taxon>Eukaryota</taxon>
        <taxon>Viridiplantae</taxon>
        <taxon>Streptophyta</taxon>
        <taxon>Embryophyta</taxon>
        <taxon>Tracheophyta</taxon>
        <taxon>Spermatophyta</taxon>
        <taxon>Magnoliopsida</taxon>
        <taxon>Ranunculales</taxon>
        <taxon>Menispermaceae</taxon>
        <taxon>Menispermoideae</taxon>
        <taxon>Cissampelideae</taxon>
        <taxon>Stephania</taxon>
    </lineage>
</organism>
<dbReference type="EMBL" id="JBBNAG010000009">
    <property type="protein sequence ID" value="KAK9104957.1"/>
    <property type="molecule type" value="Genomic_DNA"/>
</dbReference>
<evidence type="ECO:0000256" key="1">
    <source>
        <dbReference type="SAM" id="MobiDB-lite"/>
    </source>
</evidence>
<accession>A0AAP0F9M9</accession>
<name>A0AAP0F9M9_9MAGN</name>
<evidence type="ECO:0000313" key="3">
    <source>
        <dbReference type="Proteomes" id="UP001419268"/>
    </source>
</evidence>
<dbReference type="AlphaFoldDB" id="A0AAP0F9M9"/>
<protein>
    <submittedName>
        <fullName evidence="2">Uncharacterized protein</fullName>
    </submittedName>
</protein>
<feature type="region of interest" description="Disordered" evidence="1">
    <location>
        <begin position="1"/>
        <end position="38"/>
    </location>
</feature>
<feature type="compositionally biased region" description="Basic and acidic residues" evidence="1">
    <location>
        <begin position="14"/>
        <end position="31"/>
    </location>
</feature>
<reference evidence="2 3" key="1">
    <citation type="submission" date="2024-01" db="EMBL/GenBank/DDBJ databases">
        <title>Genome assemblies of Stephania.</title>
        <authorList>
            <person name="Yang L."/>
        </authorList>
    </citation>
    <scope>NUCLEOTIDE SEQUENCE [LARGE SCALE GENOMIC DNA]</scope>
    <source>
        <strain evidence="2">JXDWG</strain>
        <tissue evidence="2">Leaf</tissue>
    </source>
</reference>
<gene>
    <name evidence="2" type="ORF">Scep_021801</name>
</gene>
<evidence type="ECO:0000313" key="2">
    <source>
        <dbReference type="EMBL" id="KAK9104957.1"/>
    </source>
</evidence>
<comment type="caution">
    <text evidence="2">The sequence shown here is derived from an EMBL/GenBank/DDBJ whole genome shotgun (WGS) entry which is preliminary data.</text>
</comment>
<proteinExistence type="predicted"/>
<sequence length="72" mass="8118">MARAGGEADPDGGTGERETARAAAGERETARARGRGRSRWWRLASARRRDGGDGGLFWRERQTVETARWCRW</sequence>
<keyword evidence="3" id="KW-1185">Reference proteome</keyword>
<dbReference type="Proteomes" id="UP001419268">
    <property type="component" value="Unassembled WGS sequence"/>
</dbReference>